<dbReference type="PANTHER" id="PTHR48079">
    <property type="entry name" value="PROTEIN YEEZ"/>
    <property type="match status" value="1"/>
</dbReference>
<proteinExistence type="predicted"/>
<dbReference type="EMBL" id="ML993610">
    <property type="protein sequence ID" value="KAF2163033.1"/>
    <property type="molecule type" value="Genomic_DNA"/>
</dbReference>
<dbReference type="Gene3D" id="3.40.50.720">
    <property type="entry name" value="NAD(P)-binding Rossmann-like Domain"/>
    <property type="match status" value="1"/>
</dbReference>
<dbReference type="InterPro" id="IPR001509">
    <property type="entry name" value="Epimerase_deHydtase"/>
</dbReference>
<dbReference type="InterPro" id="IPR036291">
    <property type="entry name" value="NAD(P)-bd_dom_sf"/>
</dbReference>
<keyword evidence="3" id="KW-1185">Reference proteome</keyword>
<evidence type="ECO:0000259" key="1">
    <source>
        <dbReference type="Pfam" id="PF01370"/>
    </source>
</evidence>
<dbReference type="AlphaFoldDB" id="A0A6A6C865"/>
<accession>A0A6A6C865</accession>
<dbReference type="PANTHER" id="PTHR48079:SF9">
    <property type="entry name" value="PUTATIVE-RELATED"/>
    <property type="match status" value="1"/>
</dbReference>
<organism evidence="2 3">
    <name type="scientific">Zasmidium cellare ATCC 36951</name>
    <dbReference type="NCBI Taxonomy" id="1080233"/>
    <lineage>
        <taxon>Eukaryota</taxon>
        <taxon>Fungi</taxon>
        <taxon>Dikarya</taxon>
        <taxon>Ascomycota</taxon>
        <taxon>Pezizomycotina</taxon>
        <taxon>Dothideomycetes</taxon>
        <taxon>Dothideomycetidae</taxon>
        <taxon>Mycosphaerellales</taxon>
        <taxon>Mycosphaerellaceae</taxon>
        <taxon>Zasmidium</taxon>
    </lineage>
</organism>
<evidence type="ECO:0000313" key="2">
    <source>
        <dbReference type="EMBL" id="KAF2163033.1"/>
    </source>
</evidence>
<dbReference type="Proteomes" id="UP000799537">
    <property type="component" value="Unassembled WGS sequence"/>
</dbReference>
<dbReference type="SUPFAM" id="SSF51735">
    <property type="entry name" value="NAD(P)-binding Rossmann-fold domains"/>
    <property type="match status" value="1"/>
</dbReference>
<reference evidence="2" key="1">
    <citation type="journal article" date="2020" name="Stud. Mycol.">
        <title>101 Dothideomycetes genomes: a test case for predicting lifestyles and emergence of pathogens.</title>
        <authorList>
            <person name="Haridas S."/>
            <person name="Albert R."/>
            <person name="Binder M."/>
            <person name="Bloem J."/>
            <person name="Labutti K."/>
            <person name="Salamov A."/>
            <person name="Andreopoulos B."/>
            <person name="Baker S."/>
            <person name="Barry K."/>
            <person name="Bills G."/>
            <person name="Bluhm B."/>
            <person name="Cannon C."/>
            <person name="Castanera R."/>
            <person name="Culley D."/>
            <person name="Daum C."/>
            <person name="Ezra D."/>
            <person name="Gonzalez J."/>
            <person name="Henrissat B."/>
            <person name="Kuo A."/>
            <person name="Liang C."/>
            <person name="Lipzen A."/>
            <person name="Lutzoni F."/>
            <person name="Magnuson J."/>
            <person name="Mondo S."/>
            <person name="Nolan M."/>
            <person name="Ohm R."/>
            <person name="Pangilinan J."/>
            <person name="Park H.-J."/>
            <person name="Ramirez L."/>
            <person name="Alfaro M."/>
            <person name="Sun H."/>
            <person name="Tritt A."/>
            <person name="Yoshinaga Y."/>
            <person name="Zwiers L.-H."/>
            <person name="Turgeon B."/>
            <person name="Goodwin S."/>
            <person name="Spatafora J."/>
            <person name="Crous P."/>
            <person name="Grigoriev I."/>
        </authorList>
    </citation>
    <scope>NUCLEOTIDE SEQUENCE</scope>
    <source>
        <strain evidence="2">ATCC 36951</strain>
    </source>
</reference>
<dbReference type="GO" id="GO:0005737">
    <property type="term" value="C:cytoplasm"/>
    <property type="evidence" value="ECO:0007669"/>
    <property type="project" value="TreeGrafter"/>
</dbReference>
<name>A0A6A6C865_ZASCE</name>
<gene>
    <name evidence="2" type="ORF">M409DRAFT_37300</name>
</gene>
<sequence>MKVFITGAAGFVGRAVTTELISHGHTVVGLCRSETSASTVKALGAEIHWGDIEDLPSLTRALAPEHKVDGVVHLAFTMDFSDFPRACSIDRTAIQTMAEALKGSGKPLVMTSGTLLLPDRADGVDEATEVDREGFLAVRAQSEDLIKNLSSELGVRGCVVRLAPVVHGEEDKGFVPMLGDLARKNGFVAYLNSGGPYRWPAVHRRDAAALFRLVLEKGKPGKVYHGVAEEGVDLKGLMEGIGKRMGLPLEGKSQEEIGRLLGFFAGLVGRDNFVRSTKTREELGWMAGREGLLEDIERNYFQ</sequence>
<dbReference type="OrthoDB" id="10262413at2759"/>
<feature type="domain" description="NAD-dependent epimerase/dehydratase" evidence="1">
    <location>
        <begin position="3"/>
        <end position="224"/>
    </location>
</feature>
<dbReference type="Pfam" id="PF01370">
    <property type="entry name" value="Epimerase"/>
    <property type="match status" value="1"/>
</dbReference>
<dbReference type="GO" id="GO:0004029">
    <property type="term" value="F:aldehyde dehydrogenase (NAD+) activity"/>
    <property type="evidence" value="ECO:0007669"/>
    <property type="project" value="TreeGrafter"/>
</dbReference>
<dbReference type="RefSeq" id="XP_033663922.1">
    <property type="nucleotide sequence ID" value="XM_033810707.1"/>
</dbReference>
<dbReference type="GeneID" id="54563979"/>
<protein>
    <recommendedName>
        <fullName evidence="1">NAD-dependent epimerase/dehydratase domain-containing protein</fullName>
    </recommendedName>
</protein>
<dbReference type="InterPro" id="IPR051783">
    <property type="entry name" value="NAD(P)-dependent_oxidoreduct"/>
</dbReference>
<dbReference type="CDD" id="cd05262">
    <property type="entry name" value="SDR_a7"/>
    <property type="match status" value="1"/>
</dbReference>
<evidence type="ECO:0000313" key="3">
    <source>
        <dbReference type="Proteomes" id="UP000799537"/>
    </source>
</evidence>